<evidence type="ECO:0000256" key="2">
    <source>
        <dbReference type="ARBA" id="ARBA00022801"/>
    </source>
</evidence>
<dbReference type="SUPFAM" id="SSF55811">
    <property type="entry name" value="Nudix"/>
    <property type="match status" value="1"/>
</dbReference>
<gene>
    <name evidence="4" type="ORF">A2663_03070</name>
</gene>
<dbReference type="InterPro" id="IPR000086">
    <property type="entry name" value="NUDIX_hydrolase_dom"/>
</dbReference>
<evidence type="ECO:0000313" key="4">
    <source>
        <dbReference type="EMBL" id="OGY48482.1"/>
    </source>
</evidence>
<dbReference type="Gene3D" id="3.90.79.10">
    <property type="entry name" value="Nucleoside Triphosphate Pyrophosphohydrolase"/>
    <property type="match status" value="1"/>
</dbReference>
<evidence type="ECO:0000259" key="3">
    <source>
        <dbReference type="PROSITE" id="PS51462"/>
    </source>
</evidence>
<accession>A0A1G1Y830</accession>
<dbReference type="EMBL" id="MHIF01000011">
    <property type="protein sequence ID" value="OGY48482.1"/>
    <property type="molecule type" value="Genomic_DNA"/>
</dbReference>
<keyword evidence="2" id="KW-0378">Hydrolase</keyword>
<dbReference type="GO" id="GO:0016787">
    <property type="term" value="F:hydrolase activity"/>
    <property type="evidence" value="ECO:0007669"/>
    <property type="project" value="UniProtKB-KW"/>
</dbReference>
<evidence type="ECO:0000313" key="5">
    <source>
        <dbReference type="Proteomes" id="UP000178432"/>
    </source>
</evidence>
<dbReference type="AlphaFoldDB" id="A0A1G1Y830"/>
<comment type="caution">
    <text evidence="4">The sequence shown here is derived from an EMBL/GenBank/DDBJ whole genome shotgun (WGS) entry which is preliminary data.</text>
</comment>
<comment type="cofactor">
    <cofactor evidence="1">
        <name>Mg(2+)</name>
        <dbReference type="ChEBI" id="CHEBI:18420"/>
    </cofactor>
</comment>
<dbReference type="PROSITE" id="PS51462">
    <property type="entry name" value="NUDIX"/>
    <property type="match status" value="1"/>
</dbReference>
<organism evidence="4 5">
    <name type="scientific">Candidatus Buchananbacteria bacterium RIFCSPHIGHO2_01_FULL_46_12</name>
    <dbReference type="NCBI Taxonomy" id="1797536"/>
    <lineage>
        <taxon>Bacteria</taxon>
        <taxon>Candidatus Buchananiibacteriota</taxon>
    </lineage>
</organism>
<name>A0A1G1Y830_9BACT</name>
<dbReference type="PANTHER" id="PTHR43046">
    <property type="entry name" value="GDP-MANNOSE MANNOSYL HYDROLASE"/>
    <property type="match status" value="1"/>
</dbReference>
<dbReference type="Proteomes" id="UP000178432">
    <property type="component" value="Unassembled WGS sequence"/>
</dbReference>
<feature type="domain" description="Nudix hydrolase" evidence="3">
    <location>
        <begin position="13"/>
        <end position="141"/>
    </location>
</feature>
<dbReference type="InterPro" id="IPR015797">
    <property type="entry name" value="NUDIX_hydrolase-like_dom_sf"/>
</dbReference>
<sequence length="143" mass="16792">MNNLDWSQFDRGIFLLNVLGIVYNSETGKILIGRRENDPYIKDLSWTFPGGRPAYKEDLEYYLKHEIKIKTGVEVEVKKIIFAKTYPENREFLSIYYLCKPTGGLEQAGEKFKEIKWIKPMEAKEYFTTSLHPILAEYLKSLE</sequence>
<proteinExistence type="predicted"/>
<dbReference type="Pfam" id="PF00293">
    <property type="entry name" value="NUDIX"/>
    <property type="match status" value="1"/>
</dbReference>
<evidence type="ECO:0000256" key="1">
    <source>
        <dbReference type="ARBA" id="ARBA00001946"/>
    </source>
</evidence>
<dbReference type="PANTHER" id="PTHR43046:SF14">
    <property type="entry name" value="MUTT_NUDIX FAMILY PROTEIN"/>
    <property type="match status" value="1"/>
</dbReference>
<reference evidence="4 5" key="1">
    <citation type="journal article" date="2016" name="Nat. Commun.">
        <title>Thousands of microbial genomes shed light on interconnected biogeochemical processes in an aquifer system.</title>
        <authorList>
            <person name="Anantharaman K."/>
            <person name="Brown C.T."/>
            <person name="Hug L.A."/>
            <person name="Sharon I."/>
            <person name="Castelle C.J."/>
            <person name="Probst A.J."/>
            <person name="Thomas B.C."/>
            <person name="Singh A."/>
            <person name="Wilkins M.J."/>
            <person name="Karaoz U."/>
            <person name="Brodie E.L."/>
            <person name="Williams K.H."/>
            <person name="Hubbard S.S."/>
            <person name="Banfield J.F."/>
        </authorList>
    </citation>
    <scope>NUCLEOTIDE SEQUENCE [LARGE SCALE GENOMIC DNA]</scope>
</reference>
<protein>
    <recommendedName>
        <fullName evidence="3">Nudix hydrolase domain-containing protein</fullName>
    </recommendedName>
</protein>